<feature type="signal peptide" evidence="3">
    <location>
        <begin position="1"/>
        <end position="18"/>
    </location>
</feature>
<dbReference type="PANTHER" id="PTHR43329">
    <property type="entry name" value="EPOXIDE HYDROLASE"/>
    <property type="match status" value="1"/>
</dbReference>
<dbReference type="GO" id="GO:0016787">
    <property type="term" value="F:hydrolase activity"/>
    <property type="evidence" value="ECO:0007669"/>
    <property type="project" value="UniProtKB-KW"/>
</dbReference>
<dbReference type="AlphaFoldDB" id="A0A7C8IQ23"/>
<dbReference type="Pfam" id="PF00561">
    <property type="entry name" value="Abhydrolase_1"/>
    <property type="match status" value="1"/>
</dbReference>
<dbReference type="SUPFAM" id="SSF53474">
    <property type="entry name" value="alpha/beta-Hydrolases"/>
    <property type="match status" value="1"/>
</dbReference>
<sequence length="621" mass="69832">MHGLYYLYILSLASTVFSNPGPISTKSLVTTDGYTYVYDHVAPRNASMPTFLLLHGYPSSRYYWHHQIQPLAEAGFGVIAPDSLGYGDSSKPTAIEAYNLKDIADHMAQIIDAEGLQDVVGVGHDWGSAILSRSVVFHPQRFSKLVFLAVGYGAPGIFFDVDEINQQGLENLGYTPFGYWYFFNSYDSASIISKNLESYFHLLYATNSSAFGEDFAQITAARTWLAANKTTELPPWLSPEDKDNWLRTYSQPNTVVATLNYYQGLLRGVQAESEASLTDKDRELKVPVLGVRCAEDLVTLPSTLTAATKPWAKAGYEERTVNSGHWLMLEKPDELSQILIDFANPAKDTREVGTRYFLPDRVDSRDARTATATRYPERWMSVPETKAPRIPVQDVDMTAAEDDGRSASRYTHIFSPPHRIHHHILSPPHQPRLSHPHLRPHPNPPPPFFIQQSRPSRLYPSILRTCRQLHAECVPVLYSSNIFLAHTSLLTTFPSFFSPSQPRKPYAPVRNASLASLVTRFRVRLRLDAEPQFGRDEVTAQFSGKSEVVIEAWQAEWRGAGPDSLRLFEGVRGVRTARVTGSTSGFEEYARWLERAMMAGIGDYVKPFSWDDGHVKGPIRR</sequence>
<protein>
    <recommendedName>
        <fullName evidence="4">AB hydrolase-1 domain-containing protein</fullName>
    </recommendedName>
</protein>
<dbReference type="InterPro" id="IPR000073">
    <property type="entry name" value="AB_hydrolase_1"/>
</dbReference>
<evidence type="ECO:0000313" key="5">
    <source>
        <dbReference type="EMBL" id="KAF2969389.1"/>
    </source>
</evidence>
<keyword evidence="6" id="KW-1185">Reference proteome</keyword>
<organism evidence="5 6">
    <name type="scientific">Xylaria multiplex</name>
    <dbReference type="NCBI Taxonomy" id="323545"/>
    <lineage>
        <taxon>Eukaryota</taxon>
        <taxon>Fungi</taxon>
        <taxon>Dikarya</taxon>
        <taxon>Ascomycota</taxon>
        <taxon>Pezizomycotina</taxon>
        <taxon>Sordariomycetes</taxon>
        <taxon>Xylariomycetidae</taxon>
        <taxon>Xylariales</taxon>
        <taxon>Xylariaceae</taxon>
        <taxon>Xylaria</taxon>
    </lineage>
</organism>
<comment type="caution">
    <text evidence="5">The sequence shown here is derived from an EMBL/GenBank/DDBJ whole genome shotgun (WGS) entry which is preliminary data.</text>
</comment>
<evidence type="ECO:0000256" key="2">
    <source>
        <dbReference type="ARBA" id="ARBA00038334"/>
    </source>
</evidence>
<accession>A0A7C8IQ23</accession>
<reference evidence="5 6" key="1">
    <citation type="submission" date="2019-12" db="EMBL/GenBank/DDBJ databases">
        <title>Draft genome sequence of the ascomycete Xylaria multiplex DSM 110363.</title>
        <authorList>
            <person name="Buettner E."/>
            <person name="Kellner H."/>
        </authorList>
    </citation>
    <scope>NUCLEOTIDE SEQUENCE [LARGE SCALE GENOMIC DNA]</scope>
    <source>
        <strain evidence="5 6">DSM 110363</strain>
    </source>
</reference>
<name>A0A7C8IQ23_9PEZI</name>
<dbReference type="InterPro" id="IPR029058">
    <property type="entry name" value="AB_hydrolase_fold"/>
</dbReference>
<evidence type="ECO:0000256" key="3">
    <source>
        <dbReference type="SAM" id="SignalP"/>
    </source>
</evidence>
<gene>
    <name evidence="5" type="ORF">GQX73_g4196</name>
</gene>
<dbReference type="Proteomes" id="UP000481858">
    <property type="component" value="Unassembled WGS sequence"/>
</dbReference>
<keyword evidence="3" id="KW-0732">Signal</keyword>
<dbReference type="EMBL" id="WUBL01000037">
    <property type="protein sequence ID" value="KAF2969389.1"/>
    <property type="molecule type" value="Genomic_DNA"/>
</dbReference>
<comment type="similarity">
    <text evidence="2">Belongs to the AB hydrolase superfamily. Epoxide hydrolase family.</text>
</comment>
<dbReference type="InParanoid" id="A0A7C8IQ23"/>
<feature type="chain" id="PRO_5028875999" description="AB hydrolase-1 domain-containing protein" evidence="3">
    <location>
        <begin position="19"/>
        <end position="621"/>
    </location>
</feature>
<dbReference type="PRINTS" id="PR00412">
    <property type="entry name" value="EPOXHYDRLASE"/>
</dbReference>
<proteinExistence type="inferred from homology"/>
<dbReference type="Gene3D" id="3.40.50.1820">
    <property type="entry name" value="alpha/beta hydrolase"/>
    <property type="match status" value="1"/>
</dbReference>
<evidence type="ECO:0000259" key="4">
    <source>
        <dbReference type="Pfam" id="PF00561"/>
    </source>
</evidence>
<evidence type="ECO:0000313" key="6">
    <source>
        <dbReference type="Proteomes" id="UP000481858"/>
    </source>
</evidence>
<dbReference type="OrthoDB" id="284184at2759"/>
<keyword evidence="1" id="KW-0378">Hydrolase</keyword>
<feature type="domain" description="AB hydrolase-1" evidence="4">
    <location>
        <begin position="49"/>
        <end position="332"/>
    </location>
</feature>
<evidence type="ECO:0000256" key="1">
    <source>
        <dbReference type="ARBA" id="ARBA00022801"/>
    </source>
</evidence>
<dbReference type="InterPro" id="IPR000639">
    <property type="entry name" value="Epox_hydrolase-like"/>
</dbReference>